<dbReference type="PANTHER" id="PTHR37291:SF1">
    <property type="entry name" value="TYPE IV METHYL-DIRECTED RESTRICTION ENZYME ECOKMCRB SUBUNIT"/>
    <property type="match status" value="1"/>
</dbReference>
<dbReference type="SUPFAM" id="SSF88697">
    <property type="entry name" value="PUA domain-like"/>
    <property type="match status" value="1"/>
</dbReference>
<dbReference type="Gene3D" id="3.10.590.10">
    <property type="entry name" value="ph1033 like domains"/>
    <property type="match status" value="1"/>
</dbReference>
<dbReference type="SUPFAM" id="SSF52540">
    <property type="entry name" value="P-loop containing nucleoside triphosphate hydrolases"/>
    <property type="match status" value="1"/>
</dbReference>
<protein>
    <submittedName>
        <fullName evidence="2">AAA family ATPase</fullName>
    </submittedName>
</protein>
<evidence type="ECO:0000259" key="1">
    <source>
        <dbReference type="SMART" id="SM00382"/>
    </source>
</evidence>
<reference evidence="3" key="1">
    <citation type="journal article" date="2019" name="Int. J. Syst. Evol. Microbiol.">
        <title>The Global Catalogue of Microorganisms (GCM) 10K type strain sequencing project: providing services to taxonomists for standard genome sequencing and annotation.</title>
        <authorList>
            <consortium name="The Broad Institute Genomics Platform"/>
            <consortium name="The Broad Institute Genome Sequencing Center for Infectious Disease"/>
            <person name="Wu L."/>
            <person name="Ma J."/>
        </authorList>
    </citation>
    <scope>NUCLEOTIDE SEQUENCE [LARGE SCALE GENOMIC DNA]</scope>
    <source>
        <strain evidence="3">CGMCC 1.12942</strain>
    </source>
</reference>
<sequence length="747" mass="86766">MGKPHHESNIMDERTVQRLGEPFDSIFKSAAIAEWACELMRETSFKLGWVPEDARFAFTYRKDLNGIHYNFGNWLLLGFYGKKDGRLIVRLPFMRSRLPLLDDRCRYEKSYEFHHPDVLCVKVDYQEIKQMGALWECVGATLKRITELLANVKKSSFRYKHIPRLEEAVIQRTERPVILREGLKEQPVERGRNVWLIDPSMFEERWLTAKISLMEMRSGIHPECASFLHEMQPGDLLVSRAIKRKGHIKEVLLLVDHHDETEQTVRICMKPYEEHPPTLLEALTRTIGQSAMSHDRPITACPFGILQKIQSEHPKLVGVLEKPNYWIFQCNPKKYDFKQAVRDENLKTWRVSRFKHRIKNGDKVMMWLTGSNAGCYALATVRTEVFKGMGDPVEMEYVRADDMAEEMDRCEIEIDLDMTDFPLLKEKAGKDPILADLLVGNPGTNFPATREQYEQMFSLALREREQRSKSVPLSYPVSTFCADTGYAEEEVKRWLRALHRKGQVIFYGPPGTGKTYVAQKMARLLASEGDGFYDIIQFHSNYSYEEFMQGLRPEATPGGTLTYSLTPGRFLEFCERARGKNGLCVLVIDEINRANLPRVFGELMFALEYREREIPLAGGNRFSIPGNVRLIGTMNAMDRSIALVDYALRRRFAFLQLAPHFDQLRRFHQKKGVEVSGLIRVLEEINALMDESSFALGHSFFMVEDLHTVIEDIWKMEIEPYLEELFFDRLELVERFRWERVKGSLLR</sequence>
<evidence type="ECO:0000313" key="2">
    <source>
        <dbReference type="EMBL" id="MFC7440557.1"/>
    </source>
</evidence>
<dbReference type="PANTHER" id="PTHR37291">
    <property type="entry name" value="5-METHYLCYTOSINE-SPECIFIC RESTRICTION ENZYME B"/>
    <property type="match status" value="1"/>
</dbReference>
<accession>A0ABW2RHU4</accession>
<dbReference type="Proteomes" id="UP001596500">
    <property type="component" value="Unassembled WGS sequence"/>
</dbReference>
<dbReference type="InterPro" id="IPR027417">
    <property type="entry name" value="P-loop_NTPase"/>
</dbReference>
<dbReference type="SMART" id="SM00382">
    <property type="entry name" value="AAA"/>
    <property type="match status" value="1"/>
</dbReference>
<feature type="domain" description="AAA+ ATPase" evidence="1">
    <location>
        <begin position="500"/>
        <end position="658"/>
    </location>
</feature>
<dbReference type="InterPro" id="IPR015947">
    <property type="entry name" value="PUA-like_sf"/>
</dbReference>
<dbReference type="Gene3D" id="3.40.50.300">
    <property type="entry name" value="P-loop containing nucleotide triphosphate hydrolases"/>
    <property type="match status" value="1"/>
</dbReference>
<organism evidence="2 3">
    <name type="scientific">Laceyella putida</name>
    <dbReference type="NCBI Taxonomy" id="110101"/>
    <lineage>
        <taxon>Bacteria</taxon>
        <taxon>Bacillati</taxon>
        <taxon>Bacillota</taxon>
        <taxon>Bacilli</taxon>
        <taxon>Bacillales</taxon>
        <taxon>Thermoactinomycetaceae</taxon>
        <taxon>Laceyella</taxon>
    </lineage>
</organism>
<keyword evidence="3" id="KW-1185">Reference proteome</keyword>
<dbReference type="InterPro" id="IPR003593">
    <property type="entry name" value="AAA+_ATPase"/>
</dbReference>
<dbReference type="InterPro" id="IPR011704">
    <property type="entry name" value="ATPase_dyneun-rel_AAA"/>
</dbReference>
<comment type="caution">
    <text evidence="2">The sequence shown here is derived from an EMBL/GenBank/DDBJ whole genome shotgun (WGS) entry which is preliminary data.</text>
</comment>
<dbReference type="Pfam" id="PF07728">
    <property type="entry name" value="AAA_5"/>
    <property type="match status" value="1"/>
</dbReference>
<name>A0ABW2RHU4_9BACL</name>
<dbReference type="InterPro" id="IPR052934">
    <property type="entry name" value="Methyl-DNA_Rec/Restrict_Enz"/>
</dbReference>
<dbReference type="Pfam" id="PF01878">
    <property type="entry name" value="EVE"/>
    <property type="match status" value="1"/>
</dbReference>
<dbReference type="EMBL" id="JBHTBW010000014">
    <property type="protein sequence ID" value="MFC7440557.1"/>
    <property type="molecule type" value="Genomic_DNA"/>
</dbReference>
<dbReference type="InterPro" id="IPR002740">
    <property type="entry name" value="EVE_domain"/>
</dbReference>
<dbReference type="CDD" id="cd00009">
    <property type="entry name" value="AAA"/>
    <property type="match status" value="1"/>
</dbReference>
<proteinExistence type="predicted"/>
<evidence type="ECO:0000313" key="3">
    <source>
        <dbReference type="Proteomes" id="UP001596500"/>
    </source>
</evidence>
<dbReference type="RefSeq" id="WP_379863838.1">
    <property type="nucleotide sequence ID" value="NZ_JBHTBW010000014.1"/>
</dbReference>
<gene>
    <name evidence="2" type="ORF">ACFQNG_05285</name>
</gene>